<dbReference type="Gene3D" id="3.30.200.20">
    <property type="entry name" value="Phosphorylase Kinase, domain 1"/>
    <property type="match status" value="1"/>
</dbReference>
<organism evidence="3 4">
    <name type="scientific">Lagenidium giganteum</name>
    <dbReference type="NCBI Taxonomy" id="4803"/>
    <lineage>
        <taxon>Eukaryota</taxon>
        <taxon>Sar</taxon>
        <taxon>Stramenopiles</taxon>
        <taxon>Oomycota</taxon>
        <taxon>Peronosporomycetes</taxon>
        <taxon>Pythiales</taxon>
        <taxon>Pythiaceae</taxon>
    </lineage>
</organism>
<proteinExistence type="predicted"/>
<dbReference type="InterPro" id="IPR011009">
    <property type="entry name" value="Kinase-like_dom_sf"/>
</dbReference>
<sequence>MGSAIVSPHALPVLLLQALLSCVALGADNSGSVTFYTGAAFTGVQRRVYFDSTDVCVNVQCVQDSVRSITWSQLYGDGSVNDETPTQIEFFAGADCTGVSTKYNTFAPTTPSEFAKKTVDHSVLSFAVHTEGTALQSLSVEAQCTVVEQPLDAKTTISFPGQLMLHDLPFEGGREASVPIAIAQRCYDIDVPSEFQLSSVSWTKMSDRSSLNRNGQSMVYLFNDPGCDGLRRRFFSLYNQTSGDFQSTGLTRLGSFMLMQSSPFVLGTPIKLKPTIDSSTFPTTASFGWVTLSAGRSSDSSLRERKYQVNKMETCYSLACFGSQATRAVWSNLPTEGSFHGRQDALIAFYSDTSCRNRQGSPVSISAGEINVTKSPDYEGFQSLMVWVNTNETSEPPIDDICDGSSTKQPNAQVPHESSDNAALLSGILVGAAAVGIVGVVFWYRRRLRSISDSKQQSLTSTCELDLDEAIRDNYITAADVRLVVCVSKTDNALVYSGIFTNQVVTVKQLGSTDDIARENFLYEVKVAAQLDHLKIVCLIGVYWTNSSHVFSVFEHMEEDIVHGTEQKFPTIWTAILDIFEAAQPSDSDDRSAQALRNRWYTISHDVAKFVGCYAIVESRNESCKCPED</sequence>
<reference evidence="3" key="2">
    <citation type="journal article" date="2023" name="Microbiol Resour">
        <title>Decontamination and Annotation of the Draft Genome Sequence of the Oomycete Lagenidium giganteum ARSEF 373.</title>
        <authorList>
            <person name="Morgan W.R."/>
            <person name="Tartar A."/>
        </authorList>
    </citation>
    <scope>NUCLEOTIDE SEQUENCE</scope>
    <source>
        <strain evidence="3">ARSEF 373</strain>
    </source>
</reference>
<feature type="transmembrane region" description="Helical" evidence="1">
    <location>
        <begin position="422"/>
        <end position="444"/>
    </location>
</feature>
<evidence type="ECO:0000313" key="4">
    <source>
        <dbReference type="Proteomes" id="UP001146120"/>
    </source>
</evidence>
<dbReference type="PANTHER" id="PTHR45125">
    <property type="entry name" value="F21J9.4-RELATED"/>
    <property type="match status" value="1"/>
</dbReference>
<keyword evidence="1" id="KW-0472">Membrane</keyword>
<dbReference type="Proteomes" id="UP001146120">
    <property type="component" value="Unassembled WGS sequence"/>
</dbReference>
<keyword evidence="1" id="KW-0812">Transmembrane</keyword>
<dbReference type="EMBL" id="DAKRPA010000078">
    <property type="protein sequence ID" value="DAZ99690.1"/>
    <property type="molecule type" value="Genomic_DNA"/>
</dbReference>
<dbReference type="PANTHER" id="PTHR45125:SF3">
    <property type="entry name" value="NO-APICAL-MERISTEM-ASSOCIATED CARBOXY-TERMINAL DOMAIN PROTEIN"/>
    <property type="match status" value="1"/>
</dbReference>
<evidence type="ECO:0000256" key="2">
    <source>
        <dbReference type="SAM" id="SignalP"/>
    </source>
</evidence>
<name>A0AAV2YZV9_9STRA</name>
<keyword evidence="4" id="KW-1185">Reference proteome</keyword>
<reference evidence="3" key="1">
    <citation type="submission" date="2022-11" db="EMBL/GenBank/DDBJ databases">
        <authorList>
            <person name="Morgan W.R."/>
            <person name="Tartar A."/>
        </authorList>
    </citation>
    <scope>NUCLEOTIDE SEQUENCE</scope>
    <source>
        <strain evidence="3">ARSEF 373</strain>
    </source>
</reference>
<evidence type="ECO:0000313" key="3">
    <source>
        <dbReference type="EMBL" id="DAZ99690.1"/>
    </source>
</evidence>
<dbReference type="AlphaFoldDB" id="A0AAV2YZV9"/>
<protein>
    <recommendedName>
        <fullName evidence="5">Protein kinase domain-containing protein</fullName>
    </recommendedName>
</protein>
<feature type="chain" id="PRO_5043461214" description="Protein kinase domain-containing protein" evidence="2">
    <location>
        <begin position="27"/>
        <end position="629"/>
    </location>
</feature>
<keyword evidence="1" id="KW-1133">Transmembrane helix</keyword>
<evidence type="ECO:0008006" key="5">
    <source>
        <dbReference type="Google" id="ProtNLM"/>
    </source>
</evidence>
<gene>
    <name evidence="3" type="ORF">N0F65_000868</name>
</gene>
<dbReference type="SUPFAM" id="SSF56112">
    <property type="entry name" value="Protein kinase-like (PK-like)"/>
    <property type="match status" value="1"/>
</dbReference>
<keyword evidence="2" id="KW-0732">Signal</keyword>
<feature type="signal peptide" evidence="2">
    <location>
        <begin position="1"/>
        <end position="26"/>
    </location>
</feature>
<evidence type="ECO:0000256" key="1">
    <source>
        <dbReference type="SAM" id="Phobius"/>
    </source>
</evidence>
<accession>A0AAV2YZV9</accession>
<comment type="caution">
    <text evidence="3">The sequence shown here is derived from an EMBL/GenBank/DDBJ whole genome shotgun (WGS) entry which is preliminary data.</text>
</comment>